<dbReference type="SUPFAM" id="SSF55073">
    <property type="entry name" value="Nucleotide cyclase"/>
    <property type="match status" value="1"/>
</dbReference>
<keyword evidence="4" id="KW-1133">Transmembrane helix</keyword>
<feature type="transmembrane region" description="Helical" evidence="4">
    <location>
        <begin position="185"/>
        <end position="207"/>
    </location>
</feature>
<dbReference type="EC" id="2.7.7.65" evidence="1"/>
<evidence type="ECO:0000256" key="3">
    <source>
        <dbReference type="SAM" id="MobiDB-lite"/>
    </source>
</evidence>
<dbReference type="Proteomes" id="UP001055093">
    <property type="component" value="Unassembled WGS sequence"/>
</dbReference>
<sequence>MPIDALTMLFMTLGIAAVAAVFLAVEWRALRNPALLFWSAGFATIVLGCSISPLRSTSFLLGVWFANGLLVCAHLLFLAGATRFAGRRTGPLPWALLLPWGTLLLLPETIDRTPAFAVANAGLVATASLATAHRLLSRAQAFPDRTSASDALGAVFLVHGGFYVLKAGLALVPGAFVSLVGFKGVMIQISLFEGVLVVVLLALLMAASARRRREEEMAALAERDPLSGAFNRRAFESRADAALRGAGTRPGALLLLDIDRFKGVNDGFGHLVGDRLLVALTGVLSETLPRAAVLGRLGGDEFAILVPDVAPRDVQDLGDAVRARFAARGAAMPDCPVRASVSIGAALFATGALARASGLAALVACADAALYEAKSRGRDRLCPRDFGPLAPDDLSRGIVPQAGRRSEPREASGPLPRTCERA</sequence>
<dbReference type="RefSeq" id="WP_238307737.1">
    <property type="nucleotide sequence ID" value="NZ_BPRE01000003.1"/>
</dbReference>
<dbReference type="CDD" id="cd01949">
    <property type="entry name" value="GGDEF"/>
    <property type="match status" value="1"/>
</dbReference>
<feature type="transmembrane region" description="Helical" evidence="4">
    <location>
        <begin position="59"/>
        <end position="80"/>
    </location>
</feature>
<dbReference type="InterPro" id="IPR029787">
    <property type="entry name" value="Nucleotide_cyclase"/>
</dbReference>
<reference evidence="6" key="1">
    <citation type="journal article" date="2021" name="Front. Microbiol.">
        <title>Comprehensive Comparative Genomics and Phenotyping of Methylobacterium Species.</title>
        <authorList>
            <person name="Alessa O."/>
            <person name="Ogura Y."/>
            <person name="Fujitani Y."/>
            <person name="Takami H."/>
            <person name="Hayashi T."/>
            <person name="Sahin N."/>
            <person name="Tani A."/>
        </authorList>
    </citation>
    <scope>NUCLEOTIDE SEQUENCE</scope>
    <source>
        <strain evidence="6">DSM 14458</strain>
    </source>
</reference>
<dbReference type="EMBL" id="BPRE01000003">
    <property type="protein sequence ID" value="GJE74595.1"/>
    <property type="molecule type" value="Genomic_DNA"/>
</dbReference>
<comment type="catalytic activity">
    <reaction evidence="2">
        <text>2 GTP = 3',3'-c-di-GMP + 2 diphosphate</text>
        <dbReference type="Rhea" id="RHEA:24898"/>
        <dbReference type="ChEBI" id="CHEBI:33019"/>
        <dbReference type="ChEBI" id="CHEBI:37565"/>
        <dbReference type="ChEBI" id="CHEBI:58805"/>
        <dbReference type="EC" id="2.7.7.65"/>
    </reaction>
</comment>
<accession>A0ABQ4UQX2</accession>
<name>A0ABQ4UQX2_9HYPH</name>
<evidence type="ECO:0000256" key="4">
    <source>
        <dbReference type="SAM" id="Phobius"/>
    </source>
</evidence>
<feature type="transmembrane region" description="Helical" evidence="4">
    <location>
        <begin position="34"/>
        <end position="53"/>
    </location>
</feature>
<feature type="region of interest" description="Disordered" evidence="3">
    <location>
        <begin position="382"/>
        <end position="422"/>
    </location>
</feature>
<dbReference type="Pfam" id="PF00990">
    <property type="entry name" value="GGDEF"/>
    <property type="match status" value="1"/>
</dbReference>
<evidence type="ECO:0000259" key="5">
    <source>
        <dbReference type="PROSITE" id="PS50887"/>
    </source>
</evidence>
<dbReference type="NCBIfam" id="TIGR00254">
    <property type="entry name" value="GGDEF"/>
    <property type="match status" value="1"/>
</dbReference>
<feature type="transmembrane region" description="Helical" evidence="4">
    <location>
        <begin position="6"/>
        <end position="27"/>
    </location>
</feature>
<dbReference type="SMART" id="SM00267">
    <property type="entry name" value="GGDEF"/>
    <property type="match status" value="1"/>
</dbReference>
<evidence type="ECO:0000313" key="6">
    <source>
        <dbReference type="EMBL" id="GJE74595.1"/>
    </source>
</evidence>
<evidence type="ECO:0000313" key="7">
    <source>
        <dbReference type="Proteomes" id="UP001055093"/>
    </source>
</evidence>
<protein>
    <recommendedName>
        <fullName evidence="1">diguanylate cyclase</fullName>
        <ecNumber evidence="1">2.7.7.65</ecNumber>
    </recommendedName>
</protein>
<organism evidence="6 7">
    <name type="scientific">Methylorubrum suomiense</name>
    <dbReference type="NCBI Taxonomy" id="144191"/>
    <lineage>
        <taxon>Bacteria</taxon>
        <taxon>Pseudomonadati</taxon>
        <taxon>Pseudomonadota</taxon>
        <taxon>Alphaproteobacteria</taxon>
        <taxon>Hyphomicrobiales</taxon>
        <taxon>Methylobacteriaceae</taxon>
        <taxon>Methylorubrum</taxon>
    </lineage>
</organism>
<dbReference type="PROSITE" id="PS50887">
    <property type="entry name" value="GGDEF"/>
    <property type="match status" value="1"/>
</dbReference>
<keyword evidence="7" id="KW-1185">Reference proteome</keyword>
<proteinExistence type="predicted"/>
<dbReference type="InterPro" id="IPR043128">
    <property type="entry name" value="Rev_trsase/Diguanyl_cyclase"/>
</dbReference>
<feature type="domain" description="GGDEF" evidence="5">
    <location>
        <begin position="249"/>
        <end position="386"/>
    </location>
</feature>
<dbReference type="PANTHER" id="PTHR45138:SF9">
    <property type="entry name" value="DIGUANYLATE CYCLASE DGCM-RELATED"/>
    <property type="match status" value="1"/>
</dbReference>
<dbReference type="InterPro" id="IPR000160">
    <property type="entry name" value="GGDEF_dom"/>
</dbReference>
<comment type="caution">
    <text evidence="6">The sequence shown here is derived from an EMBL/GenBank/DDBJ whole genome shotgun (WGS) entry which is preliminary data.</text>
</comment>
<dbReference type="PANTHER" id="PTHR45138">
    <property type="entry name" value="REGULATORY COMPONENTS OF SENSORY TRANSDUCTION SYSTEM"/>
    <property type="match status" value="1"/>
</dbReference>
<keyword evidence="4" id="KW-0812">Transmembrane</keyword>
<dbReference type="InterPro" id="IPR050469">
    <property type="entry name" value="Diguanylate_Cyclase"/>
</dbReference>
<gene>
    <name evidence="6" type="ORF">BGCPKDLD_1166</name>
</gene>
<evidence type="ECO:0000256" key="2">
    <source>
        <dbReference type="ARBA" id="ARBA00034247"/>
    </source>
</evidence>
<keyword evidence="4" id="KW-0472">Membrane</keyword>
<reference evidence="6" key="2">
    <citation type="submission" date="2021-08" db="EMBL/GenBank/DDBJ databases">
        <authorList>
            <person name="Tani A."/>
            <person name="Ola A."/>
            <person name="Ogura Y."/>
            <person name="Katsura K."/>
            <person name="Hayashi T."/>
        </authorList>
    </citation>
    <scope>NUCLEOTIDE SEQUENCE</scope>
    <source>
        <strain evidence="6">DSM 14458</strain>
    </source>
</reference>
<dbReference type="Gene3D" id="3.30.70.270">
    <property type="match status" value="1"/>
</dbReference>
<evidence type="ECO:0000256" key="1">
    <source>
        <dbReference type="ARBA" id="ARBA00012528"/>
    </source>
</evidence>